<feature type="domain" description="Response regulatory" evidence="3">
    <location>
        <begin position="7"/>
        <end position="125"/>
    </location>
</feature>
<gene>
    <name evidence="4" type="ORF">J7I42_03720</name>
</gene>
<dbReference type="PANTHER" id="PTHR44591">
    <property type="entry name" value="STRESS RESPONSE REGULATOR PROTEIN 1"/>
    <property type="match status" value="1"/>
</dbReference>
<keyword evidence="5" id="KW-1185">Reference proteome</keyword>
<evidence type="ECO:0000256" key="2">
    <source>
        <dbReference type="PROSITE-ProRule" id="PRU00169"/>
    </source>
</evidence>
<dbReference type="InterPro" id="IPR050595">
    <property type="entry name" value="Bact_response_regulator"/>
</dbReference>
<proteinExistence type="predicted"/>
<evidence type="ECO:0000313" key="5">
    <source>
        <dbReference type="Proteomes" id="UP000677244"/>
    </source>
</evidence>
<reference evidence="4 5" key="1">
    <citation type="submission" date="2021-03" db="EMBL/GenBank/DDBJ databases">
        <title>Assistant Professor.</title>
        <authorList>
            <person name="Huq M.A."/>
        </authorList>
    </citation>
    <scope>NUCLEOTIDE SEQUENCE [LARGE SCALE GENOMIC DNA]</scope>
    <source>
        <strain evidence="4 5">MAH-29</strain>
    </source>
</reference>
<dbReference type="PROSITE" id="PS50110">
    <property type="entry name" value="RESPONSE_REGULATORY"/>
    <property type="match status" value="1"/>
</dbReference>
<keyword evidence="1 2" id="KW-0597">Phosphoprotein</keyword>
<organism evidence="4 5">
    <name type="scientific">Niastella soli</name>
    <dbReference type="NCBI Taxonomy" id="2821487"/>
    <lineage>
        <taxon>Bacteria</taxon>
        <taxon>Pseudomonadati</taxon>
        <taxon>Bacteroidota</taxon>
        <taxon>Chitinophagia</taxon>
        <taxon>Chitinophagales</taxon>
        <taxon>Chitinophagaceae</taxon>
        <taxon>Niastella</taxon>
    </lineage>
</organism>
<dbReference type="Proteomes" id="UP000677244">
    <property type="component" value="Unassembled WGS sequence"/>
</dbReference>
<dbReference type="SUPFAM" id="SSF52172">
    <property type="entry name" value="CheY-like"/>
    <property type="match status" value="1"/>
</dbReference>
<name>A0ABS3YPG4_9BACT</name>
<comment type="caution">
    <text evidence="4">The sequence shown here is derived from an EMBL/GenBank/DDBJ whole genome shotgun (WGS) entry which is preliminary data.</text>
</comment>
<dbReference type="PANTHER" id="PTHR44591:SF3">
    <property type="entry name" value="RESPONSE REGULATORY DOMAIN-CONTAINING PROTEIN"/>
    <property type="match status" value="1"/>
</dbReference>
<dbReference type="InterPro" id="IPR058245">
    <property type="entry name" value="NreC/VraR/RcsB-like_REC"/>
</dbReference>
<dbReference type="InterPro" id="IPR011006">
    <property type="entry name" value="CheY-like_superfamily"/>
</dbReference>
<evidence type="ECO:0000259" key="3">
    <source>
        <dbReference type="PROSITE" id="PS50110"/>
    </source>
</evidence>
<dbReference type="Gene3D" id="3.40.50.2300">
    <property type="match status" value="1"/>
</dbReference>
<dbReference type="RefSeq" id="WP_209137426.1">
    <property type="nucleotide sequence ID" value="NZ_JAGHKO010000001.1"/>
</dbReference>
<dbReference type="EMBL" id="JAGHKO010000001">
    <property type="protein sequence ID" value="MBO9199360.1"/>
    <property type="molecule type" value="Genomic_DNA"/>
</dbReference>
<evidence type="ECO:0000256" key="1">
    <source>
        <dbReference type="ARBA" id="ARBA00022553"/>
    </source>
</evidence>
<dbReference type="CDD" id="cd17535">
    <property type="entry name" value="REC_NarL-like"/>
    <property type="match status" value="1"/>
</dbReference>
<dbReference type="InterPro" id="IPR001789">
    <property type="entry name" value="Sig_transdc_resp-reg_receiver"/>
</dbReference>
<sequence>MKNHQSTIALVDDHALLRKAVNYRLTGMGYNVVMEAENGQQFLDKLEEDKSSSPDLCLLDINMPIMNGFETAAQLKKKWPAIKIIFFSMNDGTGFKKKAKELGADGYICKDASSEEFNNVLYALLPPAV</sequence>
<accession>A0ABS3YPG4</accession>
<dbReference type="Pfam" id="PF00072">
    <property type="entry name" value="Response_reg"/>
    <property type="match status" value="1"/>
</dbReference>
<protein>
    <submittedName>
        <fullName evidence="4">Response regulator transcription factor</fullName>
    </submittedName>
</protein>
<dbReference type="SMART" id="SM00448">
    <property type="entry name" value="REC"/>
    <property type="match status" value="1"/>
</dbReference>
<evidence type="ECO:0000313" key="4">
    <source>
        <dbReference type="EMBL" id="MBO9199360.1"/>
    </source>
</evidence>
<feature type="modified residue" description="4-aspartylphosphate" evidence="2">
    <location>
        <position position="60"/>
    </location>
</feature>